<feature type="domain" description="YhdP central" evidence="1">
    <location>
        <begin position="1"/>
        <end position="133"/>
    </location>
</feature>
<dbReference type="AlphaFoldDB" id="A0ABD5BQJ8"/>
<gene>
    <name evidence="2" type="ORF">RF091_25505</name>
</gene>
<dbReference type="PANTHER" id="PTHR38690:SF1">
    <property type="entry name" value="PROTEASE"/>
    <property type="match status" value="1"/>
</dbReference>
<evidence type="ECO:0000259" key="1">
    <source>
        <dbReference type="Pfam" id="PF13116"/>
    </source>
</evidence>
<dbReference type="RefSeq" id="WP_309213297.1">
    <property type="nucleotide sequence ID" value="NZ_JAVIPQ010000427.1"/>
</dbReference>
<protein>
    <submittedName>
        <fullName evidence="2">DUF3971 domain-containing protein</fullName>
    </submittedName>
</protein>
<organism evidence="2 3">
    <name type="scientific">Serratia marcescens</name>
    <dbReference type="NCBI Taxonomy" id="615"/>
    <lineage>
        <taxon>Bacteria</taxon>
        <taxon>Pseudomonadati</taxon>
        <taxon>Pseudomonadota</taxon>
        <taxon>Gammaproteobacteria</taxon>
        <taxon>Enterobacterales</taxon>
        <taxon>Yersiniaceae</taxon>
        <taxon>Serratia</taxon>
    </lineage>
</organism>
<reference evidence="2 3" key="1">
    <citation type="submission" date="2023-07" db="EMBL/GenBank/DDBJ databases">
        <title>Pathogens genome sequencing project 196.</title>
        <authorList>
            <person name="Cao X."/>
        </authorList>
    </citation>
    <scope>NUCLEOTIDE SEQUENCE [LARGE SCALE GENOMIC DNA]</scope>
    <source>
        <strain evidence="2 3">SM41</strain>
    </source>
</reference>
<sequence>DNGNLQSDPLSATWFGQPVAVNFTTQEGERDYKVNVGLKGDWQPGKFPGLPKEAADALRGSAPWQSQVAITLPHQGSASYDIGLDADLKKVSSHLPSPLDKAPGEALPVNVKVKGGLNGFMLTGSAGKQNRFN</sequence>
<dbReference type="InterPro" id="IPR025263">
    <property type="entry name" value="YhdP_central"/>
</dbReference>
<feature type="non-terminal residue" evidence="2">
    <location>
        <position position="133"/>
    </location>
</feature>
<feature type="non-terminal residue" evidence="2">
    <location>
        <position position="1"/>
    </location>
</feature>
<dbReference type="InterPro" id="IPR011836">
    <property type="entry name" value="YhdP"/>
</dbReference>
<dbReference type="Pfam" id="PF13116">
    <property type="entry name" value="YhdP"/>
    <property type="match status" value="1"/>
</dbReference>
<accession>A0ABD5BQJ8</accession>
<dbReference type="PANTHER" id="PTHR38690">
    <property type="entry name" value="PROTEASE-RELATED"/>
    <property type="match status" value="1"/>
</dbReference>
<proteinExistence type="predicted"/>
<name>A0ABD5BQJ8_SERMA</name>
<comment type="caution">
    <text evidence="2">The sequence shown here is derived from an EMBL/GenBank/DDBJ whole genome shotgun (WGS) entry which is preliminary data.</text>
</comment>
<dbReference type="EMBL" id="JAVIPQ010000427">
    <property type="protein sequence ID" value="MDQ9558849.1"/>
    <property type="molecule type" value="Genomic_DNA"/>
</dbReference>
<evidence type="ECO:0000313" key="3">
    <source>
        <dbReference type="Proteomes" id="UP001234811"/>
    </source>
</evidence>
<dbReference type="Proteomes" id="UP001234811">
    <property type="component" value="Unassembled WGS sequence"/>
</dbReference>
<evidence type="ECO:0000313" key="2">
    <source>
        <dbReference type="EMBL" id="MDQ9558849.1"/>
    </source>
</evidence>